<dbReference type="Proteomes" id="UP001152795">
    <property type="component" value="Unassembled WGS sequence"/>
</dbReference>
<protein>
    <submittedName>
        <fullName evidence="1">Uncharacterized protein</fullName>
    </submittedName>
</protein>
<reference evidence="1" key="1">
    <citation type="submission" date="2020-04" db="EMBL/GenBank/DDBJ databases">
        <authorList>
            <person name="Alioto T."/>
            <person name="Alioto T."/>
            <person name="Gomez Garrido J."/>
        </authorList>
    </citation>
    <scope>NUCLEOTIDE SEQUENCE</scope>
    <source>
        <strain evidence="1">A484AB</strain>
    </source>
</reference>
<organism evidence="1 2">
    <name type="scientific">Paramuricea clavata</name>
    <name type="common">Red gorgonian</name>
    <name type="synonym">Violescent sea-whip</name>
    <dbReference type="NCBI Taxonomy" id="317549"/>
    <lineage>
        <taxon>Eukaryota</taxon>
        <taxon>Metazoa</taxon>
        <taxon>Cnidaria</taxon>
        <taxon>Anthozoa</taxon>
        <taxon>Octocorallia</taxon>
        <taxon>Malacalcyonacea</taxon>
        <taxon>Plexauridae</taxon>
        <taxon>Paramuricea</taxon>
    </lineage>
</organism>
<evidence type="ECO:0000313" key="2">
    <source>
        <dbReference type="Proteomes" id="UP001152795"/>
    </source>
</evidence>
<gene>
    <name evidence="1" type="ORF">PACLA_8A055236</name>
</gene>
<evidence type="ECO:0000313" key="1">
    <source>
        <dbReference type="EMBL" id="CAB4032412.1"/>
    </source>
</evidence>
<dbReference type="AlphaFoldDB" id="A0A7D9JNQ8"/>
<proteinExistence type="predicted"/>
<sequence>MLTNAATWPPPKNEIKSINSGKVYLHVTTIDRWGNVDQASQVKRVPGMVNALGRGFYTYPQSAIIPDRLSVLIQWAHIDAEDEEEMRSELKKVRIVAVYPNRDVPVWIPQGTLTLPPGSNLDKLLTNLSNDRKLNFLAISLPGNSQETVWLKTKVEQGIVHYPMEDSLPMDFLVIDSVRGMTDAEIKKYILDVWGNSKNKKTV</sequence>
<keyword evidence="2" id="KW-1185">Reference proteome</keyword>
<dbReference type="EMBL" id="CACRXK020018383">
    <property type="protein sequence ID" value="CAB4032412.1"/>
    <property type="molecule type" value="Genomic_DNA"/>
</dbReference>
<name>A0A7D9JNQ8_PARCT</name>
<accession>A0A7D9JNQ8</accession>
<comment type="caution">
    <text evidence="1">The sequence shown here is derived from an EMBL/GenBank/DDBJ whole genome shotgun (WGS) entry which is preliminary data.</text>
</comment>